<accession>A0ABP0K5P0</accession>
<evidence type="ECO:0000313" key="2">
    <source>
        <dbReference type="EMBL" id="CAK9021983.1"/>
    </source>
</evidence>
<dbReference type="Pfam" id="PF25972">
    <property type="entry name" value="At4g15545_C"/>
    <property type="match status" value="1"/>
</dbReference>
<name>A0ABP0K5P0_9DINO</name>
<evidence type="ECO:0000259" key="1">
    <source>
        <dbReference type="Pfam" id="PF25972"/>
    </source>
</evidence>
<proteinExistence type="predicted"/>
<reference evidence="2 3" key="1">
    <citation type="submission" date="2024-02" db="EMBL/GenBank/DDBJ databases">
        <authorList>
            <person name="Chen Y."/>
            <person name="Shah S."/>
            <person name="Dougan E. K."/>
            <person name="Thang M."/>
            <person name="Chan C."/>
        </authorList>
    </citation>
    <scope>NUCLEOTIDE SEQUENCE [LARGE SCALE GENOMIC DNA]</scope>
</reference>
<dbReference type="Proteomes" id="UP001642464">
    <property type="component" value="Unassembled WGS sequence"/>
</dbReference>
<evidence type="ECO:0000313" key="3">
    <source>
        <dbReference type="Proteomes" id="UP001642464"/>
    </source>
</evidence>
<dbReference type="EMBL" id="CAXAMM010010001">
    <property type="protein sequence ID" value="CAK9021983.1"/>
    <property type="molecule type" value="Genomic_DNA"/>
</dbReference>
<keyword evidence="3" id="KW-1185">Reference proteome</keyword>
<comment type="caution">
    <text evidence="2">The sequence shown here is derived from an EMBL/GenBank/DDBJ whole genome shotgun (WGS) entry which is preliminary data.</text>
</comment>
<organism evidence="2 3">
    <name type="scientific">Durusdinium trenchii</name>
    <dbReference type="NCBI Taxonomy" id="1381693"/>
    <lineage>
        <taxon>Eukaryota</taxon>
        <taxon>Sar</taxon>
        <taxon>Alveolata</taxon>
        <taxon>Dinophyceae</taxon>
        <taxon>Suessiales</taxon>
        <taxon>Symbiodiniaceae</taxon>
        <taxon>Durusdinium</taxon>
    </lineage>
</organism>
<feature type="domain" description="At4g15545-like C-terminal" evidence="1">
    <location>
        <begin position="74"/>
        <end position="119"/>
    </location>
</feature>
<sequence>MAHDPLCGKIDPSKVGPGKCKMGCSLPVATGRDSSGLALDTCCRGCARGEGHDDQCGKEVGAVAIPYAAIDASEAFFQKARQELDTVQYNQLIQEIRQLNRKSQSVEECLEKSSALMSPALLAELRHLILRSKAQPHLETVRKQSSFLRRNRSRKMLSTQFLYCVMAFATIHLSSSQEM</sequence>
<gene>
    <name evidence="2" type="ORF">SCF082_LOCUS15585</name>
</gene>
<dbReference type="InterPro" id="IPR058935">
    <property type="entry name" value="At4g15545-like_C"/>
</dbReference>
<protein>
    <recommendedName>
        <fullName evidence="1">At4g15545-like C-terminal domain-containing protein</fullName>
    </recommendedName>
</protein>